<gene>
    <name evidence="7" type="primary">ftsB</name>
    <name evidence="8" type="ORF">GA0061081_101155</name>
</gene>
<evidence type="ECO:0000256" key="2">
    <source>
        <dbReference type="ARBA" id="ARBA00022618"/>
    </source>
</evidence>
<evidence type="ECO:0000256" key="3">
    <source>
        <dbReference type="ARBA" id="ARBA00022692"/>
    </source>
</evidence>
<dbReference type="Pfam" id="PF04977">
    <property type="entry name" value="DivIC"/>
    <property type="match status" value="1"/>
</dbReference>
<dbReference type="InterPro" id="IPR007060">
    <property type="entry name" value="FtsL/DivIC"/>
</dbReference>
<reference evidence="9" key="1">
    <citation type="submission" date="2016-08" db="EMBL/GenBank/DDBJ databases">
        <authorList>
            <person name="Varghese N."/>
            <person name="Submissions Spin"/>
        </authorList>
    </citation>
    <scope>NUCLEOTIDE SEQUENCE [LARGE SCALE GENOMIC DNA]</scope>
    <source>
        <strain evidence="9">R-53248</strain>
    </source>
</reference>
<dbReference type="GO" id="GO:0005886">
    <property type="term" value="C:plasma membrane"/>
    <property type="evidence" value="ECO:0007669"/>
    <property type="project" value="UniProtKB-SubCell"/>
</dbReference>
<dbReference type="EMBL" id="FMAQ01000001">
    <property type="protein sequence ID" value="SCB74637.1"/>
    <property type="molecule type" value="Genomic_DNA"/>
</dbReference>
<dbReference type="NCBIfam" id="NF002058">
    <property type="entry name" value="PRK00888.1"/>
    <property type="match status" value="1"/>
</dbReference>
<keyword evidence="2 7" id="KW-0132">Cell division</keyword>
<dbReference type="Proteomes" id="UP000199670">
    <property type="component" value="Unassembled WGS sequence"/>
</dbReference>
<keyword evidence="9" id="KW-1185">Reference proteome</keyword>
<evidence type="ECO:0000256" key="7">
    <source>
        <dbReference type="HAMAP-Rule" id="MF_00599"/>
    </source>
</evidence>
<keyword evidence="7" id="KW-0997">Cell inner membrane</keyword>
<sequence length="98" mass="11730">MIRWKLPLLLLVVLGYLQYSLWYGKNNVYDYQDNVEMLISLRADNEKLKARNEQMFAEINDLQRGSEAIEERARSHLGMVKPNEYFYRIIIDSDSKKR</sequence>
<name>A0A1C3YX07_9GAMM</name>
<keyword evidence="6 7" id="KW-0131">Cell cycle</keyword>
<dbReference type="GO" id="GO:0043093">
    <property type="term" value="P:FtsZ-dependent cytokinesis"/>
    <property type="evidence" value="ECO:0007669"/>
    <property type="project" value="UniProtKB-UniRule"/>
</dbReference>
<keyword evidence="7" id="KW-0175">Coiled coil</keyword>
<evidence type="ECO:0000256" key="4">
    <source>
        <dbReference type="ARBA" id="ARBA00022989"/>
    </source>
</evidence>
<dbReference type="GO" id="GO:0030428">
    <property type="term" value="C:cell septum"/>
    <property type="evidence" value="ECO:0007669"/>
    <property type="project" value="TreeGrafter"/>
</dbReference>
<keyword evidence="4 7" id="KW-1133">Transmembrane helix</keyword>
<dbReference type="OrthoDB" id="7061211at2"/>
<evidence type="ECO:0000256" key="1">
    <source>
        <dbReference type="ARBA" id="ARBA00022475"/>
    </source>
</evidence>
<dbReference type="PANTHER" id="PTHR37485">
    <property type="entry name" value="CELL DIVISION PROTEIN FTSB"/>
    <property type="match status" value="1"/>
</dbReference>
<feature type="coiled-coil region" evidence="7">
    <location>
        <begin position="38"/>
        <end position="72"/>
    </location>
</feature>
<dbReference type="Gene3D" id="1.20.5.400">
    <property type="match status" value="1"/>
</dbReference>
<dbReference type="PANTHER" id="PTHR37485:SF1">
    <property type="entry name" value="CELL DIVISION PROTEIN FTSB"/>
    <property type="match status" value="1"/>
</dbReference>
<evidence type="ECO:0000256" key="6">
    <source>
        <dbReference type="ARBA" id="ARBA00023306"/>
    </source>
</evidence>
<proteinExistence type="inferred from homology"/>
<keyword evidence="5 7" id="KW-0472">Membrane</keyword>
<protein>
    <recommendedName>
        <fullName evidence="7">Cell division protein FtsB</fullName>
    </recommendedName>
</protein>
<evidence type="ECO:0000313" key="9">
    <source>
        <dbReference type="Proteomes" id="UP000199670"/>
    </source>
</evidence>
<comment type="subcellular location">
    <subcellularLocation>
        <location evidence="7">Cell inner membrane</location>
        <topology evidence="7">Single-pass type II membrane protein</topology>
    </subcellularLocation>
    <text evidence="7">Localizes to the division septum.</text>
</comment>
<dbReference type="AlphaFoldDB" id="A0A1C3YX07"/>
<dbReference type="HAMAP" id="MF_00599">
    <property type="entry name" value="FtsB"/>
    <property type="match status" value="1"/>
</dbReference>
<comment type="function">
    <text evidence="7">Essential cell division protein. May link together the upstream cell division proteins, which are predominantly cytoplasmic, with the downstream cell division proteins, which are predominantly periplasmic.</text>
</comment>
<evidence type="ECO:0000256" key="5">
    <source>
        <dbReference type="ARBA" id="ARBA00023136"/>
    </source>
</evidence>
<comment type="similarity">
    <text evidence="7">Belongs to the FtsB family.</text>
</comment>
<keyword evidence="1 7" id="KW-1003">Cell membrane</keyword>
<dbReference type="GO" id="GO:0032153">
    <property type="term" value="C:cell division site"/>
    <property type="evidence" value="ECO:0007669"/>
    <property type="project" value="UniProtKB-UniRule"/>
</dbReference>
<dbReference type="InterPro" id="IPR023081">
    <property type="entry name" value="Cell_div_FtsB"/>
</dbReference>
<evidence type="ECO:0000313" key="8">
    <source>
        <dbReference type="EMBL" id="SCB74637.1"/>
    </source>
</evidence>
<feature type="topological domain" description="Periplasmic" evidence="7">
    <location>
        <begin position="24"/>
        <end position="98"/>
    </location>
</feature>
<organism evidence="8 9">
    <name type="scientific">Gilliamella bombicola</name>
    <dbReference type="NCBI Taxonomy" id="1798182"/>
    <lineage>
        <taxon>Bacteria</taxon>
        <taxon>Pseudomonadati</taxon>
        <taxon>Pseudomonadota</taxon>
        <taxon>Gammaproteobacteria</taxon>
        <taxon>Orbales</taxon>
        <taxon>Orbaceae</taxon>
        <taxon>Gilliamella</taxon>
    </lineage>
</organism>
<feature type="topological domain" description="Cytoplasmic" evidence="7">
    <location>
        <begin position="1"/>
        <end position="5"/>
    </location>
</feature>
<accession>A0A1C3YX07</accession>
<keyword evidence="3 7" id="KW-0812">Transmembrane</keyword>
<dbReference type="STRING" id="1798182.GA0061081_101155"/>
<dbReference type="RefSeq" id="WP_091346162.1">
    <property type="nucleotide sequence ID" value="NZ_FMAQ01000001.1"/>
</dbReference>
<comment type="subunit">
    <text evidence="7">Part of a complex composed of FtsB, FtsL and FtsQ.</text>
</comment>